<feature type="chain" id="PRO_5043123801" evidence="1">
    <location>
        <begin position="19"/>
        <end position="77"/>
    </location>
</feature>
<dbReference type="AlphaFoldDB" id="A0A0N4WK52"/>
<keyword evidence="3" id="KW-1185">Reference proteome</keyword>
<name>A0A0N4WK52_HAEPC</name>
<protein>
    <submittedName>
        <fullName evidence="4">Secreted protein</fullName>
    </submittedName>
</protein>
<sequence>MHLLYVLVALILSKAAAGEPIPEKKYENGKEAKCEASMEKGSMFCMMGGCYPYGYYEYPGYLPYPYYVYGPYGWWWW</sequence>
<proteinExistence type="predicted"/>
<reference evidence="4" key="1">
    <citation type="submission" date="2017-02" db="UniProtKB">
        <authorList>
            <consortium name="WormBaseParasite"/>
        </authorList>
    </citation>
    <scope>IDENTIFICATION</scope>
</reference>
<organism evidence="4">
    <name type="scientific">Haemonchus placei</name>
    <name type="common">Barber's pole worm</name>
    <dbReference type="NCBI Taxonomy" id="6290"/>
    <lineage>
        <taxon>Eukaryota</taxon>
        <taxon>Metazoa</taxon>
        <taxon>Ecdysozoa</taxon>
        <taxon>Nematoda</taxon>
        <taxon>Chromadorea</taxon>
        <taxon>Rhabditida</taxon>
        <taxon>Rhabditina</taxon>
        <taxon>Rhabditomorpha</taxon>
        <taxon>Strongyloidea</taxon>
        <taxon>Trichostrongylidae</taxon>
        <taxon>Haemonchus</taxon>
    </lineage>
</organism>
<accession>A0A0N4WK52</accession>
<evidence type="ECO:0000313" key="4">
    <source>
        <dbReference type="WBParaSite" id="HPLM_0001143601-mRNA-1"/>
    </source>
</evidence>
<evidence type="ECO:0000313" key="3">
    <source>
        <dbReference type="Proteomes" id="UP000268014"/>
    </source>
</evidence>
<evidence type="ECO:0000256" key="1">
    <source>
        <dbReference type="SAM" id="SignalP"/>
    </source>
</evidence>
<evidence type="ECO:0000313" key="2">
    <source>
        <dbReference type="EMBL" id="VDO42853.1"/>
    </source>
</evidence>
<dbReference type="OMA" id="MHILYIL"/>
<dbReference type="WBParaSite" id="HPLM_0001143601-mRNA-1">
    <property type="protein sequence ID" value="HPLM_0001143601-mRNA-1"/>
    <property type="gene ID" value="HPLM_0001143601"/>
</dbReference>
<dbReference type="EMBL" id="UZAF01017566">
    <property type="protein sequence ID" value="VDO42853.1"/>
    <property type="molecule type" value="Genomic_DNA"/>
</dbReference>
<dbReference type="OrthoDB" id="10454414at2759"/>
<reference evidence="2 3" key="2">
    <citation type="submission" date="2018-11" db="EMBL/GenBank/DDBJ databases">
        <authorList>
            <consortium name="Pathogen Informatics"/>
        </authorList>
    </citation>
    <scope>NUCLEOTIDE SEQUENCE [LARGE SCALE GENOMIC DNA]</scope>
    <source>
        <strain evidence="2 3">MHpl1</strain>
    </source>
</reference>
<feature type="signal peptide" evidence="1">
    <location>
        <begin position="1"/>
        <end position="18"/>
    </location>
</feature>
<dbReference type="Proteomes" id="UP000268014">
    <property type="component" value="Unassembled WGS sequence"/>
</dbReference>
<keyword evidence="1" id="KW-0732">Signal</keyword>
<gene>
    <name evidence="2" type="ORF">HPLM_LOCUS11428</name>
</gene>